<keyword evidence="2" id="KW-1185">Reference proteome</keyword>
<reference evidence="1 2" key="1">
    <citation type="submission" date="2021-06" db="EMBL/GenBank/DDBJ databases">
        <title>Caerostris extrusa draft genome.</title>
        <authorList>
            <person name="Kono N."/>
            <person name="Arakawa K."/>
        </authorList>
    </citation>
    <scope>NUCLEOTIDE SEQUENCE [LARGE SCALE GENOMIC DNA]</scope>
</reference>
<dbReference type="Proteomes" id="UP001054945">
    <property type="component" value="Unassembled WGS sequence"/>
</dbReference>
<evidence type="ECO:0000313" key="2">
    <source>
        <dbReference type="Proteomes" id="UP001054945"/>
    </source>
</evidence>
<proteinExistence type="predicted"/>
<sequence length="102" mass="11654">MFSHTSSYGHSSEPQFFPLEISDQWDEIVPNQITVAFVNAKKLLGAIHPEIQDIIQFYSVRRKRSIGVIFHSFCLKCRGSGNCQNKWAIIEHSSFALNVRLS</sequence>
<protein>
    <submittedName>
        <fullName evidence="1">Uncharacterized protein</fullName>
    </submittedName>
</protein>
<comment type="caution">
    <text evidence="1">The sequence shown here is derived from an EMBL/GenBank/DDBJ whole genome shotgun (WGS) entry which is preliminary data.</text>
</comment>
<dbReference type="EMBL" id="BPLR01011270">
    <property type="protein sequence ID" value="GIY45409.1"/>
    <property type="molecule type" value="Genomic_DNA"/>
</dbReference>
<dbReference type="AlphaFoldDB" id="A0AAV4TGZ0"/>
<accession>A0AAV4TGZ0</accession>
<gene>
    <name evidence="1" type="ORF">CEXT_813261</name>
</gene>
<organism evidence="1 2">
    <name type="scientific">Caerostris extrusa</name>
    <name type="common">Bark spider</name>
    <name type="synonym">Caerostris bankana</name>
    <dbReference type="NCBI Taxonomy" id="172846"/>
    <lineage>
        <taxon>Eukaryota</taxon>
        <taxon>Metazoa</taxon>
        <taxon>Ecdysozoa</taxon>
        <taxon>Arthropoda</taxon>
        <taxon>Chelicerata</taxon>
        <taxon>Arachnida</taxon>
        <taxon>Araneae</taxon>
        <taxon>Araneomorphae</taxon>
        <taxon>Entelegynae</taxon>
        <taxon>Araneoidea</taxon>
        <taxon>Araneidae</taxon>
        <taxon>Caerostris</taxon>
    </lineage>
</organism>
<name>A0AAV4TGZ0_CAEEX</name>
<evidence type="ECO:0000313" key="1">
    <source>
        <dbReference type="EMBL" id="GIY45409.1"/>
    </source>
</evidence>